<dbReference type="InterPro" id="IPR014880">
    <property type="entry name" value="SoxZ_dom"/>
</dbReference>
<dbReference type="KEGG" id="hni:W911_16180"/>
<dbReference type="EMBL" id="CP006912">
    <property type="protein sequence ID" value="AHB49597.1"/>
    <property type="molecule type" value="Genomic_DNA"/>
</dbReference>
<dbReference type="OrthoDB" id="8538315at2"/>
<feature type="signal peptide" evidence="1">
    <location>
        <begin position="1"/>
        <end position="37"/>
    </location>
</feature>
<dbReference type="RefSeq" id="WP_023788536.1">
    <property type="nucleotide sequence ID" value="NC_022997.1"/>
</dbReference>
<sequence>MPLNPTMHRARSSRFLRLIGAAMLLLAGLTAPHGAFATDDKEALWADLKREIFGDREIAPSTGAVTLYAPENAHDAALLPVSIRIPAGTVPHAVGLTLIVDTNPAPVAATFTFGDGFREGADIGERSFETRIRLDSFSYVRAVLETADGKLHMSAKYVIGAGGCSAAPSKDAEAALADLGRIDIRTTAADARGPAWRETRVMIRHPNFTGLQMDPISRGYVPARFVNNLEVSTGGKMLFRMEGGISISENPHFRFSYGVAGDEEVDVKATDTTGAEFAERSKSRES</sequence>
<dbReference type="PATRIC" id="fig|1029756.8.peg.3373"/>
<name>V5SGH0_9HYPH</name>
<evidence type="ECO:0000313" key="4">
    <source>
        <dbReference type="EMBL" id="AHB49597.1"/>
    </source>
</evidence>
<dbReference type="Pfam" id="PF13501">
    <property type="entry name" value="SoxY"/>
    <property type="match status" value="1"/>
</dbReference>
<evidence type="ECO:0000256" key="1">
    <source>
        <dbReference type="SAM" id="SignalP"/>
    </source>
</evidence>
<dbReference type="InterPro" id="IPR013783">
    <property type="entry name" value="Ig-like_fold"/>
</dbReference>
<proteinExistence type="predicted"/>
<dbReference type="Proteomes" id="UP000018542">
    <property type="component" value="Chromosome"/>
</dbReference>
<keyword evidence="5" id="KW-1185">Reference proteome</keyword>
<reference evidence="4 5" key="1">
    <citation type="journal article" date="2014" name="Genome Announc.">
        <title>Complete Genome Sequence of Hyphomicrobium nitrativorans Strain NL23, a Denitrifying Bacterium Isolated from Biofilm of a Methanol-Fed Denitrification System Treating Seawater at the Montreal Biodome.</title>
        <authorList>
            <person name="Martineau C."/>
            <person name="Villeneuve C."/>
            <person name="Mauffrey F."/>
            <person name="Villemur R."/>
        </authorList>
    </citation>
    <scope>NUCLEOTIDE SEQUENCE [LARGE SCALE GENOMIC DNA]</scope>
    <source>
        <strain evidence="4">NL23</strain>
    </source>
</reference>
<feature type="domain" description="Ig-like SoxY" evidence="3">
    <location>
        <begin position="50"/>
        <end position="164"/>
    </location>
</feature>
<dbReference type="SUPFAM" id="SSF81296">
    <property type="entry name" value="E set domains"/>
    <property type="match status" value="1"/>
</dbReference>
<feature type="domain" description="Sulphur oxidation protein SoxZ" evidence="2">
    <location>
        <begin position="195"/>
        <end position="280"/>
    </location>
</feature>
<evidence type="ECO:0000313" key="5">
    <source>
        <dbReference type="Proteomes" id="UP000018542"/>
    </source>
</evidence>
<evidence type="ECO:0000259" key="2">
    <source>
        <dbReference type="Pfam" id="PF08770"/>
    </source>
</evidence>
<dbReference type="InterPro" id="IPR032711">
    <property type="entry name" value="SoxY"/>
</dbReference>
<dbReference type="Gene3D" id="2.60.40.2470">
    <property type="entry name" value="SoxY domain"/>
    <property type="match status" value="1"/>
</dbReference>
<gene>
    <name evidence="4" type="ORF">W911_16180</name>
</gene>
<protein>
    <submittedName>
        <fullName evidence="4">Sulfur oxidation protein SoxZ</fullName>
    </submittedName>
</protein>
<organism evidence="4 5">
    <name type="scientific">Hyphomicrobium nitrativorans NL23</name>
    <dbReference type="NCBI Taxonomy" id="1029756"/>
    <lineage>
        <taxon>Bacteria</taxon>
        <taxon>Pseudomonadati</taxon>
        <taxon>Pseudomonadota</taxon>
        <taxon>Alphaproteobacteria</taxon>
        <taxon>Hyphomicrobiales</taxon>
        <taxon>Hyphomicrobiaceae</taxon>
        <taxon>Hyphomicrobium</taxon>
    </lineage>
</organism>
<dbReference type="Gene3D" id="2.60.40.10">
    <property type="entry name" value="Immunoglobulins"/>
    <property type="match status" value="1"/>
</dbReference>
<feature type="chain" id="PRO_5004740629" evidence="1">
    <location>
        <begin position="38"/>
        <end position="286"/>
    </location>
</feature>
<dbReference type="NCBIfam" id="TIGR04557">
    <property type="entry name" value="fuse_rel_SoxYZ"/>
    <property type="match status" value="1"/>
</dbReference>
<dbReference type="HOGENOM" id="CLU_088210_0_0_5"/>
<dbReference type="InterPro" id="IPR038162">
    <property type="entry name" value="SoxY_sf"/>
</dbReference>
<accession>V5SGH0</accession>
<dbReference type="InterPro" id="IPR014756">
    <property type="entry name" value="Ig_E-set"/>
</dbReference>
<dbReference type="Pfam" id="PF08770">
    <property type="entry name" value="SoxZ"/>
    <property type="match status" value="1"/>
</dbReference>
<dbReference type="STRING" id="1029756.W911_16180"/>
<dbReference type="AlphaFoldDB" id="V5SGH0"/>
<dbReference type="InterPro" id="IPR030831">
    <property type="entry name" value="Fuse-rel_SoxYZ"/>
</dbReference>
<evidence type="ECO:0000259" key="3">
    <source>
        <dbReference type="Pfam" id="PF13501"/>
    </source>
</evidence>
<keyword evidence="1" id="KW-0732">Signal</keyword>